<dbReference type="Proteomes" id="UP000563601">
    <property type="component" value="Unassembled WGS sequence"/>
</dbReference>
<dbReference type="AlphaFoldDB" id="A0AA89PN95"/>
<dbReference type="EMBL" id="JACHHR010000004">
    <property type="protein sequence ID" value="MBB5212854.1"/>
    <property type="molecule type" value="Genomic_DNA"/>
</dbReference>
<comment type="caution">
    <text evidence="1">The sequence shown here is derived from an EMBL/GenBank/DDBJ whole genome shotgun (WGS) entry which is preliminary data.</text>
</comment>
<gene>
    <name evidence="1" type="ORF">HNQ53_003095</name>
</gene>
<organism evidence="1 2">
    <name type="scientific">Microbulbifer hydrolyticus</name>
    <dbReference type="NCBI Taxonomy" id="48074"/>
    <lineage>
        <taxon>Bacteria</taxon>
        <taxon>Pseudomonadati</taxon>
        <taxon>Pseudomonadota</taxon>
        <taxon>Gammaproteobacteria</taxon>
        <taxon>Cellvibrionales</taxon>
        <taxon>Microbulbiferaceae</taxon>
        <taxon>Microbulbifer</taxon>
    </lineage>
</organism>
<reference evidence="1 2" key="1">
    <citation type="submission" date="2020-08" db="EMBL/GenBank/DDBJ databases">
        <title>Genomic Encyclopedia of Type Strains, Phase IV (KMG-IV): sequencing the most valuable type-strain genomes for metagenomic binning, comparative biology and taxonomic classification.</title>
        <authorList>
            <person name="Goeker M."/>
        </authorList>
    </citation>
    <scope>NUCLEOTIDE SEQUENCE [LARGE SCALE GENOMIC DNA]</scope>
    <source>
        <strain evidence="1 2">DSM 11525</strain>
    </source>
</reference>
<protein>
    <submittedName>
        <fullName evidence="1">Uncharacterized protein</fullName>
    </submittedName>
</protein>
<evidence type="ECO:0000313" key="2">
    <source>
        <dbReference type="Proteomes" id="UP000563601"/>
    </source>
</evidence>
<sequence>MMYPVLSYFGNRQGYLSNFLSKRTKKDSNLRLNEYPVEQSSAVTEKIDSLPRIFNMAIPDQSLITYDEINLEAAQAKQVCD</sequence>
<accession>A0AA89PN95</accession>
<evidence type="ECO:0000313" key="1">
    <source>
        <dbReference type="EMBL" id="MBB5212854.1"/>
    </source>
</evidence>
<proteinExistence type="predicted"/>
<name>A0AA89PN95_9GAMM</name>